<keyword evidence="4 15" id="KW-0963">Cytoplasm</keyword>
<sequence length="790" mass="87593">MKFSEQWLREWVNPNIGSQELMDQITMAGLEVDGFEPVAGEFTGVVVGEVQSVEPHPDADKLRVCQVHDGRETVQVVCGAPNVRQGLKVPFAVVGAVLPGNFKIKKAKLRGQPSQGMLCSESELALSDNHDGLMELPGDAPVGQDMADYLKLNDITIDVDLTPNRSDCLSIKGIAREVGVLNSIQVSEPDIQPVPAAHSEVPEIRVEAPEGCPRYLGRILRNVDLQAASPLWMQERLRRSGIRSIDAAVDVTNYVMLELGQPLHAFDREEIQGGIVVRMAKPQEKLVLLDGQEVELTEDTLVIADHEKPVAIAGVMGGEHSGVSAKTRDLVLEAAYFDPITLAGKARHYGLHTDASHRFERGVDYKLAREAMERATQLLMDIVGGEPGEIVEVASKENLPSDRVVDLREQRLADVLGLAIDRTTVEEILTRLGMPVEKLLKDGWRISVPSFRPDITIEEDLIEEVGRIFGYNNLPVTEPTGSLGLRAREEAKRPVSAIRNYFVDQGYQEAVTYSFVDPAVQKLVDPERNGIALANPISADLSVMRTTLWSGLLKTVAYNQNRQQPRIRLFETGLRFEQNDQRIDQQPMLAGVVVGNQYPENWVNGRRTADFFDVKGELEGLFRLLGIEIQFVASQHPALHPGQTAELMRDGEHVGWLGTLHPQVQKNLELNGTILMFELFLNSIVTGYVPNFKEISKFPEVRRDLAIIIGADVAFSDVERVARKHAGDRLTALRAFDVYEGESLGEGNRSLALSLFWQHPERTLNEDEVHSLFTGVIDALKEELGATLRS</sequence>
<evidence type="ECO:0000256" key="8">
    <source>
        <dbReference type="ARBA" id="ARBA00022741"/>
    </source>
</evidence>
<evidence type="ECO:0000256" key="16">
    <source>
        <dbReference type="PROSITE-ProRule" id="PRU00209"/>
    </source>
</evidence>
<keyword evidence="9 15" id="KW-0067">ATP-binding</keyword>
<evidence type="ECO:0000256" key="15">
    <source>
        <dbReference type="HAMAP-Rule" id="MF_00283"/>
    </source>
</evidence>
<dbReference type="Pfam" id="PF03147">
    <property type="entry name" value="FDX-ACB"/>
    <property type="match status" value="1"/>
</dbReference>
<comment type="subcellular location">
    <subcellularLocation>
        <location evidence="1 15">Cytoplasm</location>
    </subcellularLocation>
</comment>
<evidence type="ECO:0000256" key="4">
    <source>
        <dbReference type="ARBA" id="ARBA00022490"/>
    </source>
</evidence>
<keyword evidence="10 15" id="KW-0460">Magnesium</keyword>
<dbReference type="EC" id="6.1.1.20" evidence="15"/>
<evidence type="ECO:0000256" key="6">
    <source>
        <dbReference type="ARBA" id="ARBA00022598"/>
    </source>
</evidence>
<dbReference type="PANTHER" id="PTHR10947">
    <property type="entry name" value="PHENYLALANYL-TRNA SYNTHETASE BETA CHAIN AND LEUCINE-RICH REPEAT-CONTAINING PROTEIN 47"/>
    <property type="match status" value="1"/>
</dbReference>
<dbReference type="Gene3D" id="3.50.40.10">
    <property type="entry name" value="Phenylalanyl-trna Synthetase, Chain B, domain 3"/>
    <property type="match status" value="1"/>
</dbReference>
<dbReference type="Proteomes" id="UP001596055">
    <property type="component" value="Unassembled WGS sequence"/>
</dbReference>
<dbReference type="InterPro" id="IPR005147">
    <property type="entry name" value="tRNA_synthase_B5-dom"/>
</dbReference>
<accession>A0ABW0RPP4</accession>
<dbReference type="Pfam" id="PF17759">
    <property type="entry name" value="tRNA_synthFbeta"/>
    <property type="match status" value="1"/>
</dbReference>
<evidence type="ECO:0000259" key="19">
    <source>
        <dbReference type="PROSITE" id="PS51483"/>
    </source>
</evidence>
<gene>
    <name evidence="15 20" type="primary">pheT</name>
    <name evidence="20" type="ORF">ACFPQA_13845</name>
</gene>
<evidence type="ECO:0000256" key="1">
    <source>
        <dbReference type="ARBA" id="ARBA00004496"/>
    </source>
</evidence>
<dbReference type="NCBIfam" id="NF045760">
    <property type="entry name" value="YtpR"/>
    <property type="match status" value="1"/>
</dbReference>
<dbReference type="SUPFAM" id="SSF50249">
    <property type="entry name" value="Nucleic acid-binding proteins"/>
    <property type="match status" value="1"/>
</dbReference>
<dbReference type="InterPro" id="IPR005121">
    <property type="entry name" value="Fdx_antiC-bd"/>
</dbReference>
<dbReference type="InterPro" id="IPR020825">
    <property type="entry name" value="Phe-tRNA_synthase-like_B3/B4"/>
</dbReference>
<dbReference type="InterPro" id="IPR041616">
    <property type="entry name" value="PheRS_beta_core"/>
</dbReference>
<dbReference type="CDD" id="cd02796">
    <property type="entry name" value="tRNA_bind_bactPheRS"/>
    <property type="match status" value="1"/>
</dbReference>
<comment type="cofactor">
    <cofactor evidence="15">
        <name>Mg(2+)</name>
        <dbReference type="ChEBI" id="CHEBI:18420"/>
    </cofactor>
    <text evidence="15">Binds 2 magnesium ions per tetramer.</text>
</comment>
<dbReference type="Gene3D" id="3.30.930.10">
    <property type="entry name" value="Bira Bifunctional Protein, Domain 2"/>
    <property type="match status" value="1"/>
</dbReference>
<evidence type="ECO:0000256" key="11">
    <source>
        <dbReference type="ARBA" id="ARBA00022884"/>
    </source>
</evidence>
<evidence type="ECO:0000259" key="18">
    <source>
        <dbReference type="PROSITE" id="PS51447"/>
    </source>
</evidence>
<feature type="domain" description="FDX-ACB" evidence="18">
    <location>
        <begin position="696"/>
        <end position="789"/>
    </location>
</feature>
<evidence type="ECO:0000313" key="21">
    <source>
        <dbReference type="Proteomes" id="UP001596055"/>
    </source>
</evidence>
<dbReference type="Gene3D" id="3.30.56.10">
    <property type="match status" value="2"/>
</dbReference>
<evidence type="ECO:0000259" key="17">
    <source>
        <dbReference type="PROSITE" id="PS50886"/>
    </source>
</evidence>
<organism evidence="20 21">
    <name type="scientific">Marinobacter koreensis</name>
    <dbReference type="NCBI Taxonomy" id="335974"/>
    <lineage>
        <taxon>Bacteria</taxon>
        <taxon>Pseudomonadati</taxon>
        <taxon>Pseudomonadota</taxon>
        <taxon>Gammaproteobacteria</taxon>
        <taxon>Pseudomonadales</taxon>
        <taxon>Marinobacteraceae</taxon>
        <taxon>Marinobacter</taxon>
    </lineage>
</organism>
<keyword evidence="8 15" id="KW-0547">Nucleotide-binding</keyword>
<dbReference type="SUPFAM" id="SSF46955">
    <property type="entry name" value="Putative DNA-binding domain"/>
    <property type="match status" value="1"/>
</dbReference>
<keyword evidence="6 15" id="KW-0436">Ligase</keyword>
<dbReference type="Pfam" id="PF01588">
    <property type="entry name" value="tRNA_bind"/>
    <property type="match status" value="1"/>
</dbReference>
<dbReference type="SUPFAM" id="SSF54991">
    <property type="entry name" value="Anticodon-binding domain of PheRS"/>
    <property type="match status" value="1"/>
</dbReference>
<keyword evidence="12 15" id="KW-0648">Protein biosynthesis</keyword>
<evidence type="ECO:0000256" key="5">
    <source>
        <dbReference type="ARBA" id="ARBA00022555"/>
    </source>
</evidence>
<dbReference type="SUPFAM" id="SSF55681">
    <property type="entry name" value="Class II aaRS and biotin synthetases"/>
    <property type="match status" value="1"/>
</dbReference>
<feature type="domain" description="TRNA-binding" evidence="17">
    <location>
        <begin position="39"/>
        <end position="147"/>
    </location>
</feature>
<dbReference type="InterPro" id="IPR005146">
    <property type="entry name" value="B3/B4_tRNA-bd"/>
</dbReference>
<evidence type="ECO:0000256" key="12">
    <source>
        <dbReference type="ARBA" id="ARBA00022917"/>
    </source>
</evidence>
<dbReference type="InterPro" id="IPR012340">
    <property type="entry name" value="NA-bd_OB-fold"/>
</dbReference>
<dbReference type="PROSITE" id="PS51483">
    <property type="entry name" value="B5"/>
    <property type="match status" value="1"/>
</dbReference>
<dbReference type="InterPro" id="IPR002547">
    <property type="entry name" value="tRNA-bd_dom"/>
</dbReference>
<keyword evidence="13 15" id="KW-0030">Aminoacyl-tRNA synthetase</keyword>
<comment type="similarity">
    <text evidence="2 15">Belongs to the phenylalanyl-tRNA synthetase beta subunit family. Type 1 subfamily.</text>
</comment>
<keyword evidence="5 16" id="KW-0820">tRNA-binding</keyword>
<evidence type="ECO:0000313" key="20">
    <source>
        <dbReference type="EMBL" id="MFC5546144.1"/>
    </source>
</evidence>
<dbReference type="EMBL" id="JBHSNL010000004">
    <property type="protein sequence ID" value="MFC5546144.1"/>
    <property type="molecule type" value="Genomic_DNA"/>
</dbReference>
<dbReference type="SMART" id="SM00874">
    <property type="entry name" value="B5"/>
    <property type="match status" value="1"/>
</dbReference>
<dbReference type="InterPro" id="IPR004532">
    <property type="entry name" value="Phe-tRNA-ligase_IIc_bsu_bact"/>
</dbReference>
<dbReference type="InterPro" id="IPR045060">
    <property type="entry name" value="Phe-tRNA-ligase_IIc_bsu"/>
</dbReference>
<dbReference type="RefSeq" id="WP_248160467.1">
    <property type="nucleotide sequence ID" value="NZ_JAKZAJ010000006.1"/>
</dbReference>
<comment type="catalytic activity">
    <reaction evidence="14 15">
        <text>tRNA(Phe) + L-phenylalanine + ATP = L-phenylalanyl-tRNA(Phe) + AMP + diphosphate + H(+)</text>
        <dbReference type="Rhea" id="RHEA:19413"/>
        <dbReference type="Rhea" id="RHEA-COMP:9668"/>
        <dbReference type="Rhea" id="RHEA-COMP:9699"/>
        <dbReference type="ChEBI" id="CHEBI:15378"/>
        <dbReference type="ChEBI" id="CHEBI:30616"/>
        <dbReference type="ChEBI" id="CHEBI:33019"/>
        <dbReference type="ChEBI" id="CHEBI:58095"/>
        <dbReference type="ChEBI" id="CHEBI:78442"/>
        <dbReference type="ChEBI" id="CHEBI:78531"/>
        <dbReference type="ChEBI" id="CHEBI:456215"/>
        <dbReference type="EC" id="6.1.1.20"/>
    </reaction>
</comment>
<reference evidence="21" key="1">
    <citation type="journal article" date="2019" name="Int. J. Syst. Evol. Microbiol.">
        <title>The Global Catalogue of Microorganisms (GCM) 10K type strain sequencing project: providing services to taxonomists for standard genome sequencing and annotation.</title>
        <authorList>
            <consortium name="The Broad Institute Genomics Platform"/>
            <consortium name="The Broad Institute Genome Sequencing Center for Infectious Disease"/>
            <person name="Wu L."/>
            <person name="Ma J."/>
        </authorList>
    </citation>
    <scope>NUCLEOTIDE SEQUENCE [LARGE SCALE GENOMIC DNA]</scope>
    <source>
        <strain evidence="21">CGMCC 4.1799</strain>
    </source>
</reference>
<evidence type="ECO:0000256" key="2">
    <source>
        <dbReference type="ARBA" id="ARBA00008653"/>
    </source>
</evidence>
<feature type="binding site" evidence="15">
    <location>
        <position position="463"/>
    </location>
    <ligand>
        <name>Mg(2+)</name>
        <dbReference type="ChEBI" id="CHEBI:18420"/>
        <note>shared with alpha subunit</note>
    </ligand>
</feature>
<dbReference type="CDD" id="cd00769">
    <property type="entry name" value="PheRS_beta_core"/>
    <property type="match status" value="1"/>
</dbReference>
<dbReference type="InterPro" id="IPR033714">
    <property type="entry name" value="tRNA_bind_bactPheRS"/>
</dbReference>
<dbReference type="PANTHER" id="PTHR10947:SF0">
    <property type="entry name" value="PHENYLALANINE--TRNA LIGASE BETA SUBUNIT"/>
    <property type="match status" value="1"/>
</dbReference>
<evidence type="ECO:0000256" key="7">
    <source>
        <dbReference type="ARBA" id="ARBA00022723"/>
    </source>
</evidence>
<evidence type="ECO:0000256" key="13">
    <source>
        <dbReference type="ARBA" id="ARBA00023146"/>
    </source>
</evidence>
<evidence type="ECO:0000256" key="3">
    <source>
        <dbReference type="ARBA" id="ARBA00011209"/>
    </source>
</evidence>
<feature type="binding site" evidence="15">
    <location>
        <position position="454"/>
    </location>
    <ligand>
        <name>Mg(2+)</name>
        <dbReference type="ChEBI" id="CHEBI:18420"/>
        <note>shared with alpha subunit</note>
    </ligand>
</feature>
<comment type="caution">
    <text evidence="20">The sequence shown here is derived from an EMBL/GenBank/DDBJ whole genome shotgun (WGS) entry which is preliminary data.</text>
</comment>
<dbReference type="PROSITE" id="PS51447">
    <property type="entry name" value="FDX_ACB"/>
    <property type="match status" value="1"/>
</dbReference>
<name>A0ABW0RPP4_9GAMM</name>
<dbReference type="SUPFAM" id="SSF56037">
    <property type="entry name" value="PheT/TilS domain"/>
    <property type="match status" value="1"/>
</dbReference>
<dbReference type="Pfam" id="PF03484">
    <property type="entry name" value="B5"/>
    <property type="match status" value="1"/>
</dbReference>
<feature type="binding site" evidence="15">
    <location>
        <position position="460"/>
    </location>
    <ligand>
        <name>Mg(2+)</name>
        <dbReference type="ChEBI" id="CHEBI:18420"/>
        <note>shared with alpha subunit</note>
    </ligand>
</feature>
<dbReference type="GO" id="GO:0004826">
    <property type="term" value="F:phenylalanine-tRNA ligase activity"/>
    <property type="evidence" value="ECO:0007669"/>
    <property type="project" value="UniProtKB-EC"/>
</dbReference>
<feature type="domain" description="B5" evidence="19">
    <location>
        <begin position="400"/>
        <end position="476"/>
    </location>
</feature>
<dbReference type="InterPro" id="IPR009061">
    <property type="entry name" value="DNA-bd_dom_put_sf"/>
</dbReference>
<protein>
    <recommendedName>
        <fullName evidence="15">Phenylalanine--tRNA ligase beta subunit</fullName>
        <ecNumber evidence="15">6.1.1.20</ecNumber>
    </recommendedName>
    <alternativeName>
        <fullName evidence="15">Phenylalanyl-tRNA synthetase beta subunit</fullName>
        <shortName evidence="15">PheRS</shortName>
    </alternativeName>
</protein>
<keyword evidence="21" id="KW-1185">Reference proteome</keyword>
<dbReference type="HAMAP" id="MF_00283">
    <property type="entry name" value="Phe_tRNA_synth_beta1"/>
    <property type="match status" value="1"/>
</dbReference>
<dbReference type="PROSITE" id="PS50886">
    <property type="entry name" value="TRBD"/>
    <property type="match status" value="1"/>
</dbReference>
<dbReference type="InterPro" id="IPR036690">
    <property type="entry name" value="Fdx_antiC-bd_sf"/>
</dbReference>
<keyword evidence="7 15" id="KW-0479">Metal-binding</keyword>
<dbReference type="Gene3D" id="2.40.50.140">
    <property type="entry name" value="Nucleic acid-binding proteins"/>
    <property type="match status" value="1"/>
</dbReference>
<dbReference type="SMART" id="SM00896">
    <property type="entry name" value="FDX-ACB"/>
    <property type="match status" value="1"/>
</dbReference>
<keyword evidence="11 16" id="KW-0694">RNA-binding</keyword>
<evidence type="ECO:0000256" key="14">
    <source>
        <dbReference type="ARBA" id="ARBA00049255"/>
    </source>
</evidence>
<dbReference type="InterPro" id="IPR045864">
    <property type="entry name" value="aa-tRNA-synth_II/BPL/LPL"/>
</dbReference>
<proteinExistence type="inferred from homology"/>
<feature type="binding site" evidence="15">
    <location>
        <position position="464"/>
    </location>
    <ligand>
        <name>Mg(2+)</name>
        <dbReference type="ChEBI" id="CHEBI:18420"/>
        <note>shared with alpha subunit</note>
    </ligand>
</feature>
<evidence type="ECO:0000256" key="9">
    <source>
        <dbReference type="ARBA" id="ARBA00022840"/>
    </source>
</evidence>
<dbReference type="NCBIfam" id="TIGR00472">
    <property type="entry name" value="pheT_bact"/>
    <property type="match status" value="1"/>
</dbReference>
<dbReference type="SMART" id="SM00873">
    <property type="entry name" value="B3_4"/>
    <property type="match status" value="1"/>
</dbReference>
<dbReference type="Pfam" id="PF03483">
    <property type="entry name" value="B3_4"/>
    <property type="match status" value="1"/>
</dbReference>
<comment type="subunit">
    <text evidence="3 15">Tetramer of two alpha and two beta subunits.</text>
</comment>
<dbReference type="Gene3D" id="3.30.70.380">
    <property type="entry name" value="Ferrodoxin-fold anticodon-binding domain"/>
    <property type="match status" value="1"/>
</dbReference>
<evidence type="ECO:0000256" key="10">
    <source>
        <dbReference type="ARBA" id="ARBA00022842"/>
    </source>
</evidence>